<dbReference type="SUPFAM" id="SSF53448">
    <property type="entry name" value="Nucleotide-diphospho-sugar transferases"/>
    <property type="match status" value="1"/>
</dbReference>
<accession>A0A0S2TG30</accession>
<dbReference type="GO" id="GO:0016758">
    <property type="term" value="F:hexosyltransferase activity"/>
    <property type="evidence" value="ECO:0007669"/>
    <property type="project" value="UniProtKB-ARBA"/>
</dbReference>
<organism evidence="2 3">
    <name type="scientific">Candidatus Tenderia electrophaga</name>
    <dbReference type="NCBI Taxonomy" id="1748243"/>
    <lineage>
        <taxon>Bacteria</taxon>
        <taxon>Pseudomonadati</taxon>
        <taxon>Pseudomonadota</taxon>
        <taxon>Gammaproteobacteria</taxon>
        <taxon>Candidatus Tenderiales</taxon>
        <taxon>Candidatus Tenderiaceae</taxon>
        <taxon>Candidatus Tenderia</taxon>
    </lineage>
</organism>
<reference evidence="2" key="1">
    <citation type="submission" date="2015-10" db="EMBL/GenBank/DDBJ databases">
        <title>Description of Candidatus Tenderia electrophaga gen. nov, sp. nov., an Uncultivated Electroautotroph from a Biocathode Enrichment.</title>
        <authorList>
            <person name="Eddie B.J."/>
            <person name="Malanoski A.P."/>
            <person name="Wang Z."/>
            <person name="Hall R.J."/>
            <person name="Oh S.D."/>
            <person name="Heiner C."/>
            <person name="Lin B."/>
            <person name="Strycharz-Glaven S.M."/>
        </authorList>
    </citation>
    <scope>NUCLEOTIDE SEQUENCE [LARGE SCALE GENOMIC DNA]</scope>
    <source>
        <strain evidence="2">NRL1</strain>
    </source>
</reference>
<evidence type="ECO:0000313" key="3">
    <source>
        <dbReference type="Proteomes" id="UP000055136"/>
    </source>
</evidence>
<dbReference type="STRING" id="1748243.Tel_13545"/>
<dbReference type="InterPro" id="IPR001173">
    <property type="entry name" value="Glyco_trans_2-like"/>
</dbReference>
<dbReference type="InterPro" id="IPR029044">
    <property type="entry name" value="Nucleotide-diphossugar_trans"/>
</dbReference>
<name>A0A0S2TG30_9GAMM</name>
<sequence length="300" mass="33010">MTDNNPVVSIVMPAYNVAWCVARAIDSVLAQSLRGFELIVVNDGSTDDTRQVLQRYGDTIKVIEQDNAGMSAARNAGIRAARGEYVAFLDADDWWLPNKLARQVELMQARPEVGFCSTAARVENPQGEFVNDWHCPPLDTVNVLETLFSENAAIAGGCSAVMARKALFEQVGLFDERLRGFEDPDLWIRLAAVSGYACIAEPLVVILRREQSVSRNLAAMRESALQSIKKNRVLLSPERQGSFWRSSLAGVYADYAKGAYRAGQRSTALADVLRAFALSPLGRGRLCLGLARDMLLGRRL</sequence>
<keyword evidence="2" id="KW-0808">Transferase</keyword>
<dbReference type="PANTHER" id="PTHR22916:SF3">
    <property type="entry name" value="UDP-GLCNAC:BETAGAL BETA-1,3-N-ACETYLGLUCOSAMINYLTRANSFERASE-LIKE PROTEIN 1"/>
    <property type="match status" value="1"/>
</dbReference>
<gene>
    <name evidence="2" type="ORF">Tel_13545</name>
</gene>
<dbReference type="KEGG" id="tee:Tel_13545"/>
<dbReference type="Pfam" id="PF00535">
    <property type="entry name" value="Glycos_transf_2"/>
    <property type="match status" value="1"/>
</dbReference>
<feature type="domain" description="Glycosyltransferase 2-like" evidence="1">
    <location>
        <begin position="9"/>
        <end position="134"/>
    </location>
</feature>
<proteinExistence type="predicted"/>
<dbReference type="PANTHER" id="PTHR22916">
    <property type="entry name" value="GLYCOSYLTRANSFERASE"/>
    <property type="match status" value="1"/>
</dbReference>
<dbReference type="CDD" id="cd00761">
    <property type="entry name" value="Glyco_tranf_GTA_type"/>
    <property type="match status" value="1"/>
</dbReference>
<dbReference type="Gene3D" id="3.90.550.10">
    <property type="entry name" value="Spore Coat Polysaccharide Biosynthesis Protein SpsA, Chain A"/>
    <property type="match status" value="1"/>
</dbReference>
<keyword evidence="3" id="KW-1185">Reference proteome</keyword>
<evidence type="ECO:0000259" key="1">
    <source>
        <dbReference type="Pfam" id="PF00535"/>
    </source>
</evidence>
<dbReference type="EMBL" id="CP013099">
    <property type="protein sequence ID" value="ALP54072.1"/>
    <property type="molecule type" value="Genomic_DNA"/>
</dbReference>
<evidence type="ECO:0000313" key="2">
    <source>
        <dbReference type="EMBL" id="ALP54072.1"/>
    </source>
</evidence>
<dbReference type="Proteomes" id="UP000055136">
    <property type="component" value="Chromosome"/>
</dbReference>
<protein>
    <submittedName>
        <fullName evidence="2">Glycosyl transferase family 2</fullName>
    </submittedName>
</protein>
<dbReference type="AlphaFoldDB" id="A0A0S2TG30"/>